<reference evidence="14" key="2">
    <citation type="submission" date="2022-03" db="EMBL/GenBank/DDBJ databases">
        <authorList>
            <person name="Ryngajllo M."/>
            <person name="Jacek P."/>
            <person name="Kubiak K."/>
        </authorList>
    </citation>
    <scope>NUCLEOTIDE SEQUENCE</scope>
    <source>
        <strain evidence="14">SI1</strain>
    </source>
</reference>
<evidence type="ECO:0000256" key="2">
    <source>
        <dbReference type="ARBA" id="ARBA00022448"/>
    </source>
</evidence>
<dbReference type="InterPro" id="IPR000531">
    <property type="entry name" value="Beta-barrel_TonB"/>
</dbReference>
<protein>
    <submittedName>
        <fullName evidence="14">TonB-dependent receptor</fullName>
    </submittedName>
</protein>
<evidence type="ECO:0000256" key="1">
    <source>
        <dbReference type="ARBA" id="ARBA00004571"/>
    </source>
</evidence>
<evidence type="ECO:0000259" key="12">
    <source>
        <dbReference type="Pfam" id="PF00593"/>
    </source>
</evidence>
<evidence type="ECO:0000256" key="5">
    <source>
        <dbReference type="ARBA" id="ARBA00023077"/>
    </source>
</evidence>
<organism evidence="14 15">
    <name type="scientific">Novacetimonas hansenii</name>
    <name type="common">Komagataeibacter hansenii</name>
    <dbReference type="NCBI Taxonomy" id="436"/>
    <lineage>
        <taxon>Bacteria</taxon>
        <taxon>Pseudomonadati</taxon>
        <taxon>Pseudomonadota</taxon>
        <taxon>Alphaproteobacteria</taxon>
        <taxon>Acetobacterales</taxon>
        <taxon>Acetobacteraceae</taxon>
        <taxon>Novacetimonas</taxon>
    </lineage>
</organism>
<sequence>MYCAFNAAWRPAHVAGCMAAFAACTAISLAHAADAPHHHGAAHHHTHTTTSAPKPSVSAGERITVIGTSHVPATLRPAGQTTYSASRESFAGHVGQSVADMVVTIPGVSFVAGNGPRDVVVSVRGSGDRQAYGMKNIQVLEDGFPMTQPDGTARSDLIDPHAYDGVDVFQGPASTVFGNYAINGAINFRTRRGADIHGLEVGSDFGSFGMVNNYATLGLSGRKYDLVIFGSDVRGNGFIANSGYQTSTENLRLRVNLTSSDRLIVKFVNNITDTHLPVRLSLAQYTTNPFQSGCADASHAAAGCATVSLLSNGSYGARVATSPQAAGLGRFDRRTVAGVRWEHDINASTTVRTQFTYDQRHIDQPTSPYAYTGPYDSYAASSEVTNTAHPGRMTLNSSGGISFDDLDGLSNVYNVAPGGHARQGALTQSSWSHQWNAGLHFQEDLQFARAWHLVVGLGGTYSGLEAQETLLTNSASGSTRRLVAADRHFFNLAPEAALTYAPSRNWTLHTRVGTAYATPTTSNLFITPQGTYGNNTRLKSETSLGFDLGAEWHPSSTINIQVTGFYEFYRNELVSQSAGVNTVGAYTFNAPASQHRGVEVGATWTPLPRALSGARVMLSYTYDNQIYTRYTEVLSNSTMSRALDRSGNSIPGVIPHFLNARLLYDQPSGPLQGLGGYAEVTWRGDYWLDNANLLKAPGYALLNLELHYDPPARFGWIRHLHGFFEIQNVANQTYIAGATNITDVLASNGHNAGAAVLATRTGSIYAGSPRAFYGGVKVRF</sequence>
<dbReference type="SUPFAM" id="SSF56935">
    <property type="entry name" value="Porins"/>
    <property type="match status" value="1"/>
</dbReference>
<evidence type="ECO:0000313" key="14">
    <source>
        <dbReference type="EMBL" id="MCJ8353721.1"/>
    </source>
</evidence>
<feature type="domain" description="TonB-dependent receptor-like beta-barrel" evidence="12">
    <location>
        <begin position="313"/>
        <end position="718"/>
    </location>
</feature>
<keyword evidence="2 8" id="KW-0813">Transport</keyword>
<dbReference type="GO" id="GO:0044718">
    <property type="term" value="P:siderophore transmembrane transport"/>
    <property type="evidence" value="ECO:0007669"/>
    <property type="project" value="TreeGrafter"/>
</dbReference>
<keyword evidence="11" id="KW-0732">Signal</keyword>
<feature type="chain" id="PRO_5043902111" evidence="11">
    <location>
        <begin position="33"/>
        <end position="780"/>
    </location>
</feature>
<evidence type="ECO:0000256" key="9">
    <source>
        <dbReference type="RuleBase" id="RU003357"/>
    </source>
</evidence>
<dbReference type="AlphaFoldDB" id="A0AAW5ERE6"/>
<dbReference type="PANTHER" id="PTHR30069">
    <property type="entry name" value="TONB-DEPENDENT OUTER MEMBRANE RECEPTOR"/>
    <property type="match status" value="1"/>
</dbReference>
<dbReference type="RefSeq" id="WP_247066768.1">
    <property type="nucleotide sequence ID" value="NZ_CP094848.1"/>
</dbReference>
<name>A0AAW5ERE6_NOVHA</name>
<dbReference type="InterPro" id="IPR012910">
    <property type="entry name" value="Plug_dom"/>
</dbReference>
<evidence type="ECO:0000256" key="4">
    <source>
        <dbReference type="ARBA" id="ARBA00022692"/>
    </source>
</evidence>
<feature type="signal peptide" evidence="11">
    <location>
        <begin position="1"/>
        <end position="32"/>
    </location>
</feature>
<evidence type="ECO:0000256" key="7">
    <source>
        <dbReference type="ARBA" id="ARBA00023237"/>
    </source>
</evidence>
<dbReference type="Gene3D" id="2.40.170.20">
    <property type="entry name" value="TonB-dependent receptor, beta-barrel domain"/>
    <property type="match status" value="1"/>
</dbReference>
<dbReference type="Gene3D" id="2.170.130.10">
    <property type="entry name" value="TonB-dependent receptor, plug domain"/>
    <property type="match status" value="1"/>
</dbReference>
<dbReference type="Proteomes" id="UP001202887">
    <property type="component" value="Unassembled WGS sequence"/>
</dbReference>
<keyword evidence="5 9" id="KW-0798">TonB box</keyword>
<evidence type="ECO:0000256" key="8">
    <source>
        <dbReference type="PROSITE-ProRule" id="PRU01360"/>
    </source>
</evidence>
<keyword evidence="4 8" id="KW-0812">Transmembrane</keyword>
<dbReference type="PROSITE" id="PS52016">
    <property type="entry name" value="TONB_DEPENDENT_REC_3"/>
    <property type="match status" value="1"/>
</dbReference>
<dbReference type="PANTHER" id="PTHR30069:SF28">
    <property type="entry name" value="TONB-DEPENDENT RECEPTOR YNCD-RELATED"/>
    <property type="match status" value="1"/>
</dbReference>
<comment type="similarity">
    <text evidence="8 9">Belongs to the TonB-dependent receptor family.</text>
</comment>
<proteinExistence type="inferred from homology"/>
<reference evidence="14" key="1">
    <citation type="journal article" date="2021" name="Polymers (Basel)">
        <title>Highly Stretchable Bacterial Cellulose Produced by Komagataeibacter hansenii SI1.</title>
        <authorList>
            <person name="Cielecka I."/>
            <person name="Ryngajllo M."/>
            <person name="Maniukiewicz W."/>
            <person name="Bielecki S."/>
        </authorList>
    </citation>
    <scope>NUCLEOTIDE SEQUENCE</scope>
    <source>
        <strain evidence="14">SI1</strain>
    </source>
</reference>
<evidence type="ECO:0000259" key="13">
    <source>
        <dbReference type="Pfam" id="PF07715"/>
    </source>
</evidence>
<accession>A0AAW5ERE6</accession>
<keyword evidence="14" id="KW-0675">Receptor</keyword>
<gene>
    <name evidence="14" type="ORF">K1W68_06930</name>
</gene>
<evidence type="ECO:0000256" key="3">
    <source>
        <dbReference type="ARBA" id="ARBA00022452"/>
    </source>
</evidence>
<keyword evidence="3 8" id="KW-1134">Transmembrane beta strand</keyword>
<dbReference type="Pfam" id="PF00593">
    <property type="entry name" value="TonB_dep_Rec_b-barrel"/>
    <property type="match status" value="1"/>
</dbReference>
<evidence type="ECO:0000256" key="11">
    <source>
        <dbReference type="SAM" id="SignalP"/>
    </source>
</evidence>
<dbReference type="GO" id="GO:0009279">
    <property type="term" value="C:cell outer membrane"/>
    <property type="evidence" value="ECO:0007669"/>
    <property type="project" value="UniProtKB-SubCell"/>
</dbReference>
<keyword evidence="6 8" id="KW-0472">Membrane</keyword>
<dbReference type="Pfam" id="PF07715">
    <property type="entry name" value="Plug"/>
    <property type="match status" value="1"/>
</dbReference>
<feature type="domain" description="TonB-dependent receptor plug" evidence="13">
    <location>
        <begin position="78"/>
        <end position="185"/>
    </location>
</feature>
<comment type="caution">
    <text evidence="14">The sequence shown here is derived from an EMBL/GenBank/DDBJ whole genome shotgun (WGS) entry which is preliminary data.</text>
</comment>
<evidence type="ECO:0000313" key="15">
    <source>
        <dbReference type="Proteomes" id="UP001202887"/>
    </source>
</evidence>
<dbReference type="InterPro" id="IPR036942">
    <property type="entry name" value="Beta-barrel_TonB_sf"/>
</dbReference>
<dbReference type="InterPro" id="IPR037066">
    <property type="entry name" value="Plug_dom_sf"/>
</dbReference>
<dbReference type="EMBL" id="JAIBCX010000013">
    <property type="protein sequence ID" value="MCJ8353721.1"/>
    <property type="molecule type" value="Genomic_DNA"/>
</dbReference>
<feature type="compositionally biased region" description="Basic residues" evidence="10">
    <location>
        <begin position="38"/>
        <end position="47"/>
    </location>
</feature>
<evidence type="ECO:0000256" key="6">
    <source>
        <dbReference type="ARBA" id="ARBA00023136"/>
    </source>
</evidence>
<dbReference type="InterPro" id="IPR039426">
    <property type="entry name" value="TonB-dep_rcpt-like"/>
</dbReference>
<feature type="region of interest" description="Disordered" evidence="10">
    <location>
        <begin position="37"/>
        <end position="58"/>
    </location>
</feature>
<keyword evidence="7 8" id="KW-0998">Cell outer membrane</keyword>
<comment type="subcellular location">
    <subcellularLocation>
        <location evidence="1 8">Cell outer membrane</location>
        <topology evidence="1 8">Multi-pass membrane protein</topology>
    </subcellularLocation>
</comment>
<dbReference type="GO" id="GO:0015344">
    <property type="term" value="F:siderophore uptake transmembrane transporter activity"/>
    <property type="evidence" value="ECO:0007669"/>
    <property type="project" value="TreeGrafter"/>
</dbReference>
<evidence type="ECO:0000256" key="10">
    <source>
        <dbReference type="SAM" id="MobiDB-lite"/>
    </source>
</evidence>